<protein>
    <recommendedName>
        <fullName evidence="2 8">Shikimate dehydrogenase (NADP(+))</fullName>
        <shortName evidence="8">SDH</shortName>
        <ecNumber evidence="2 8">1.1.1.25</ecNumber>
    </recommendedName>
</protein>
<dbReference type="PANTHER" id="PTHR21089:SF1">
    <property type="entry name" value="BIFUNCTIONAL 3-DEHYDROQUINATE DEHYDRATASE_SHIKIMATE DEHYDROGENASE, CHLOROPLASTIC"/>
    <property type="match status" value="1"/>
</dbReference>
<dbReference type="EC" id="1.1.1.25" evidence="2 8"/>
<dbReference type="OrthoDB" id="9776868at2"/>
<evidence type="ECO:0000256" key="3">
    <source>
        <dbReference type="ARBA" id="ARBA00022605"/>
    </source>
</evidence>
<organism evidence="12 13">
    <name type="scientific">Ventosimonas gracilis</name>
    <dbReference type="NCBI Taxonomy" id="1680762"/>
    <lineage>
        <taxon>Bacteria</taxon>
        <taxon>Pseudomonadati</taxon>
        <taxon>Pseudomonadota</taxon>
        <taxon>Gammaproteobacteria</taxon>
        <taxon>Pseudomonadales</taxon>
        <taxon>Ventosimonadaceae</taxon>
        <taxon>Ventosimonas</taxon>
    </lineage>
</organism>
<dbReference type="InterPro" id="IPR041121">
    <property type="entry name" value="SDH_C"/>
</dbReference>
<feature type="binding site" evidence="8">
    <location>
        <position position="240"/>
    </location>
    <ligand>
        <name>NADP(+)</name>
        <dbReference type="ChEBI" id="CHEBI:58349"/>
    </ligand>
</feature>
<dbReference type="SUPFAM" id="SSF53223">
    <property type="entry name" value="Aminoacid dehydrogenase-like, N-terminal domain"/>
    <property type="match status" value="1"/>
</dbReference>
<feature type="domain" description="Shikimate dehydrogenase substrate binding N-terminal" evidence="10">
    <location>
        <begin position="6"/>
        <end position="88"/>
    </location>
</feature>
<comment type="similarity">
    <text evidence="8">Belongs to the shikimate dehydrogenase family.</text>
</comment>
<proteinExistence type="inferred from homology"/>
<dbReference type="InterPro" id="IPR006151">
    <property type="entry name" value="Shikm_DH/Glu-tRNA_Rdtase"/>
</dbReference>
<keyword evidence="5 8" id="KW-0560">Oxidoreductase</keyword>
<evidence type="ECO:0000256" key="4">
    <source>
        <dbReference type="ARBA" id="ARBA00022857"/>
    </source>
</evidence>
<dbReference type="PANTHER" id="PTHR21089">
    <property type="entry name" value="SHIKIMATE DEHYDROGENASE"/>
    <property type="match status" value="1"/>
</dbReference>
<dbReference type="Pfam" id="PF18317">
    <property type="entry name" value="SDH_C"/>
    <property type="match status" value="1"/>
</dbReference>
<dbReference type="Proteomes" id="UP000072660">
    <property type="component" value="Unassembled WGS sequence"/>
</dbReference>
<dbReference type="GO" id="GO:0009073">
    <property type="term" value="P:aromatic amino acid family biosynthetic process"/>
    <property type="evidence" value="ECO:0007669"/>
    <property type="project" value="UniProtKB-KW"/>
</dbReference>
<dbReference type="GO" id="GO:0004764">
    <property type="term" value="F:shikimate 3-dehydrogenase (NADP+) activity"/>
    <property type="evidence" value="ECO:0007669"/>
    <property type="project" value="UniProtKB-UniRule"/>
</dbReference>
<evidence type="ECO:0000256" key="7">
    <source>
        <dbReference type="ARBA" id="ARBA00049442"/>
    </source>
</evidence>
<dbReference type="EMBL" id="LSZO01000172">
    <property type="protein sequence ID" value="KXU37056.1"/>
    <property type="molecule type" value="Genomic_DNA"/>
</dbReference>
<dbReference type="InterPro" id="IPR013708">
    <property type="entry name" value="Shikimate_DH-bd_N"/>
</dbReference>
<evidence type="ECO:0000256" key="1">
    <source>
        <dbReference type="ARBA" id="ARBA00004871"/>
    </source>
</evidence>
<dbReference type="GO" id="GO:0005829">
    <property type="term" value="C:cytosol"/>
    <property type="evidence" value="ECO:0007669"/>
    <property type="project" value="TreeGrafter"/>
</dbReference>
<feature type="domain" description="SDH C-terminal" evidence="11">
    <location>
        <begin position="240"/>
        <end position="270"/>
    </location>
</feature>
<dbReference type="InterPro" id="IPR046346">
    <property type="entry name" value="Aminoacid_DH-like_N_sf"/>
</dbReference>
<feature type="binding site" evidence="8">
    <location>
        <position position="216"/>
    </location>
    <ligand>
        <name>NADP(+)</name>
        <dbReference type="ChEBI" id="CHEBI:58349"/>
    </ligand>
</feature>
<reference evidence="12 13" key="1">
    <citation type="submission" date="2016-02" db="EMBL/GenBank/DDBJ databases">
        <authorList>
            <person name="Wen L."/>
            <person name="He K."/>
            <person name="Yang H."/>
        </authorList>
    </citation>
    <scope>NUCLEOTIDE SEQUENCE [LARGE SCALE GENOMIC DNA]</scope>
    <source>
        <strain evidence="12 13">CV58</strain>
    </source>
</reference>
<dbReference type="SUPFAM" id="SSF51735">
    <property type="entry name" value="NAD(P)-binding Rossmann-fold domains"/>
    <property type="match status" value="1"/>
</dbReference>
<evidence type="ECO:0000313" key="12">
    <source>
        <dbReference type="EMBL" id="KXU37056.1"/>
    </source>
</evidence>
<dbReference type="Pfam" id="PF08501">
    <property type="entry name" value="Shikimate_dh_N"/>
    <property type="match status" value="1"/>
</dbReference>
<evidence type="ECO:0000256" key="5">
    <source>
        <dbReference type="ARBA" id="ARBA00023002"/>
    </source>
</evidence>
<feature type="binding site" evidence="8">
    <location>
        <begin position="14"/>
        <end position="16"/>
    </location>
    <ligand>
        <name>shikimate</name>
        <dbReference type="ChEBI" id="CHEBI:36208"/>
    </ligand>
</feature>
<keyword evidence="3 8" id="KW-0028">Amino-acid biosynthesis</keyword>
<dbReference type="InterPro" id="IPR022893">
    <property type="entry name" value="Shikimate_DH_fam"/>
</dbReference>
<comment type="caution">
    <text evidence="12">The sequence shown here is derived from an EMBL/GenBank/DDBJ whole genome shotgun (WGS) entry which is preliminary data.</text>
</comment>
<feature type="binding site" evidence="8">
    <location>
        <position position="77"/>
    </location>
    <ligand>
        <name>NADP(+)</name>
        <dbReference type="ChEBI" id="CHEBI:58349"/>
    </ligand>
</feature>
<comment type="catalytic activity">
    <reaction evidence="7 8">
        <text>shikimate + NADP(+) = 3-dehydroshikimate + NADPH + H(+)</text>
        <dbReference type="Rhea" id="RHEA:17737"/>
        <dbReference type="ChEBI" id="CHEBI:15378"/>
        <dbReference type="ChEBI" id="CHEBI:16630"/>
        <dbReference type="ChEBI" id="CHEBI:36208"/>
        <dbReference type="ChEBI" id="CHEBI:57783"/>
        <dbReference type="ChEBI" id="CHEBI:58349"/>
        <dbReference type="EC" id="1.1.1.25"/>
    </reaction>
</comment>
<comment type="caution">
    <text evidence="8">Lacks conserved residue(s) required for the propagation of feature annotation.</text>
</comment>
<evidence type="ECO:0000259" key="11">
    <source>
        <dbReference type="Pfam" id="PF18317"/>
    </source>
</evidence>
<dbReference type="Gene3D" id="3.40.50.720">
    <property type="entry name" value="NAD(P)-binding Rossmann-like Domain"/>
    <property type="match status" value="1"/>
</dbReference>
<keyword evidence="4 8" id="KW-0521">NADP</keyword>
<gene>
    <name evidence="8 12" type="primary">aroE</name>
    <name evidence="12" type="ORF">AXE65_04075</name>
</gene>
<dbReference type="CDD" id="cd01065">
    <property type="entry name" value="NAD_bind_Shikimate_DH"/>
    <property type="match status" value="1"/>
</dbReference>
<dbReference type="FunFam" id="3.40.50.10860:FF:000006">
    <property type="entry name" value="Shikimate dehydrogenase (NADP(+))"/>
    <property type="match status" value="1"/>
</dbReference>
<keyword evidence="13" id="KW-1185">Reference proteome</keyword>
<feature type="domain" description="Quinate/shikimate 5-dehydrogenase/glutamyl-tRNA reductase" evidence="9">
    <location>
        <begin position="115"/>
        <end position="194"/>
    </location>
</feature>
<comment type="subunit">
    <text evidence="8">Homodimer.</text>
</comment>
<dbReference type="Pfam" id="PF01488">
    <property type="entry name" value="Shikimate_DH"/>
    <property type="match status" value="1"/>
</dbReference>
<evidence type="ECO:0000259" key="9">
    <source>
        <dbReference type="Pfam" id="PF01488"/>
    </source>
</evidence>
<comment type="pathway">
    <text evidence="1 8">Metabolic intermediate biosynthesis; chorismate biosynthesis; chorismate from D-erythrose 4-phosphate and phosphoenolpyruvate: step 4/7.</text>
</comment>
<dbReference type="NCBIfam" id="TIGR00507">
    <property type="entry name" value="aroE"/>
    <property type="match status" value="1"/>
</dbReference>
<evidence type="ECO:0000313" key="13">
    <source>
        <dbReference type="Proteomes" id="UP000072660"/>
    </source>
</evidence>
<evidence type="ECO:0000259" key="10">
    <source>
        <dbReference type="Pfam" id="PF08501"/>
    </source>
</evidence>
<dbReference type="FunFam" id="3.40.50.720:FF:000104">
    <property type="entry name" value="Shikimate dehydrogenase (NADP(+))"/>
    <property type="match status" value="1"/>
</dbReference>
<name>A0A139SR47_9GAMM</name>
<comment type="function">
    <text evidence="8">Involved in the biosynthesis of the chorismate, which leads to the biosynthesis of aromatic amino acids. Catalyzes the reversible NADPH linked reduction of 3-dehydroshikimate (DHSA) to yield shikimate (SA).</text>
</comment>
<feature type="binding site" evidence="8">
    <location>
        <position position="61"/>
    </location>
    <ligand>
        <name>shikimate</name>
        <dbReference type="ChEBI" id="CHEBI:36208"/>
    </ligand>
</feature>
<dbReference type="HAMAP" id="MF_00222">
    <property type="entry name" value="Shikimate_DH_AroE"/>
    <property type="match status" value="1"/>
</dbReference>
<dbReference type="RefSeq" id="WP_068391176.1">
    <property type="nucleotide sequence ID" value="NZ_LSZO01000172.1"/>
</dbReference>
<dbReference type="NCBIfam" id="NF001310">
    <property type="entry name" value="PRK00258.1-2"/>
    <property type="match status" value="1"/>
</dbReference>
<dbReference type="AlphaFoldDB" id="A0A139SR47"/>
<keyword evidence="6 8" id="KW-0057">Aromatic amino acid biosynthesis</keyword>
<dbReference type="GO" id="GO:0009423">
    <property type="term" value="P:chorismate biosynthetic process"/>
    <property type="evidence" value="ECO:0007669"/>
    <property type="project" value="UniProtKB-UniRule"/>
</dbReference>
<feature type="binding site" evidence="8">
    <location>
        <position position="218"/>
    </location>
    <ligand>
        <name>shikimate</name>
        <dbReference type="ChEBI" id="CHEBI:36208"/>
    </ligand>
</feature>
<feature type="active site" description="Proton acceptor" evidence="8">
    <location>
        <position position="65"/>
    </location>
</feature>
<feature type="binding site" evidence="8">
    <location>
        <begin position="127"/>
        <end position="131"/>
    </location>
    <ligand>
        <name>NADP(+)</name>
        <dbReference type="ChEBI" id="CHEBI:58349"/>
    </ligand>
</feature>
<feature type="binding site" evidence="8">
    <location>
        <position position="86"/>
    </location>
    <ligand>
        <name>shikimate</name>
        <dbReference type="ChEBI" id="CHEBI:36208"/>
    </ligand>
</feature>
<accession>A0A139SR47</accession>
<dbReference type="InterPro" id="IPR011342">
    <property type="entry name" value="Shikimate_DH"/>
</dbReference>
<dbReference type="GO" id="GO:0050661">
    <property type="term" value="F:NADP binding"/>
    <property type="evidence" value="ECO:0007669"/>
    <property type="project" value="InterPro"/>
</dbReference>
<evidence type="ECO:0000256" key="2">
    <source>
        <dbReference type="ARBA" id="ARBA00012962"/>
    </source>
</evidence>
<evidence type="ECO:0000256" key="6">
    <source>
        <dbReference type="ARBA" id="ARBA00023141"/>
    </source>
</evidence>
<dbReference type="GO" id="GO:0008652">
    <property type="term" value="P:amino acid biosynthetic process"/>
    <property type="evidence" value="ECO:0007669"/>
    <property type="project" value="UniProtKB-KW"/>
</dbReference>
<dbReference type="UniPathway" id="UPA00053">
    <property type="reaction ID" value="UER00087"/>
</dbReference>
<sequence>MDMYAVFGNPISHSLSPHIHLQFAEQCGQNLHYRAILAPLDGFAESLADFFAQGGKGCNITVPFKQDAYRLCDELTERARRAAAVNTLIRKPDGKRLGDNTDGAGLLRDLTQNLALPLKGRRILLLGAGGAARGVLEPLLGENPGELVIANRSLDKARNLLDEFATLGPLRVCGFADLSREQPFELIINATSASLAGELPPLPDGLLQDQGACYDMLYSKTPTLFQQWAGIQGALVNADGLGMLVEQAAEAFFLWRGIRPDSRAVLKELRGR</sequence>
<dbReference type="InterPro" id="IPR036291">
    <property type="entry name" value="NAD(P)-bd_dom_sf"/>
</dbReference>
<dbReference type="Gene3D" id="3.40.50.10860">
    <property type="entry name" value="Leucine Dehydrogenase, chain A, domain 1"/>
    <property type="match status" value="1"/>
</dbReference>
<feature type="binding site" evidence="8">
    <location>
        <position position="247"/>
    </location>
    <ligand>
        <name>shikimate</name>
        <dbReference type="ChEBI" id="CHEBI:36208"/>
    </ligand>
</feature>
<dbReference type="GO" id="GO:0019632">
    <property type="term" value="P:shikimate metabolic process"/>
    <property type="evidence" value="ECO:0007669"/>
    <property type="project" value="InterPro"/>
</dbReference>
<feature type="binding site" evidence="8">
    <location>
        <position position="102"/>
    </location>
    <ligand>
        <name>shikimate</name>
        <dbReference type="ChEBI" id="CHEBI:36208"/>
    </ligand>
</feature>
<evidence type="ECO:0000256" key="8">
    <source>
        <dbReference type="HAMAP-Rule" id="MF_00222"/>
    </source>
</evidence>